<dbReference type="PROSITE" id="PS01291">
    <property type="entry name" value="ART"/>
    <property type="match status" value="1"/>
</dbReference>
<dbReference type="PROSITE" id="PS51996">
    <property type="entry name" value="TR_MART"/>
    <property type="match status" value="1"/>
</dbReference>
<dbReference type="FunFam" id="3.90.176.10:FF:000001">
    <property type="entry name" value="NAD(P)(+)--arginine ADP-ribosyltransferase"/>
    <property type="match status" value="1"/>
</dbReference>
<dbReference type="PRINTS" id="PR00970">
    <property type="entry name" value="RIBTRNSFRASE"/>
</dbReference>
<dbReference type="Gene3D" id="3.90.176.10">
    <property type="entry name" value="Toxin ADP-ribosyltransferase, Chain A, domain 1"/>
    <property type="match status" value="1"/>
</dbReference>
<reference evidence="11 12" key="1">
    <citation type="journal article" date="2011" name="Nature">
        <title>A high-resolution map of human evolutionary constraint using 29 mammals.</title>
        <authorList>
            <person name="Lindblad-Toh K."/>
            <person name="Garber M."/>
            <person name="Zuk O."/>
            <person name="Lin M.F."/>
            <person name="Parker B.J."/>
            <person name="Washietl S."/>
            <person name="Kheradpour P."/>
            <person name="Ernst J."/>
            <person name="Jordan G."/>
            <person name="Mauceli E."/>
            <person name="Ward L.D."/>
            <person name="Lowe C.B."/>
            <person name="Holloway A.K."/>
            <person name="Clamp M."/>
            <person name="Gnerre S."/>
            <person name="Alfoldi J."/>
            <person name="Beal K."/>
            <person name="Chang J."/>
            <person name="Clawson H."/>
            <person name="Cuff J."/>
            <person name="Di Palma F."/>
            <person name="Fitzgerald S."/>
            <person name="Flicek P."/>
            <person name="Guttman M."/>
            <person name="Hubisz M.J."/>
            <person name="Jaffe D.B."/>
            <person name="Jungreis I."/>
            <person name="Kent W.J."/>
            <person name="Kostka D."/>
            <person name="Lara M."/>
            <person name="Martins A.L."/>
            <person name="Massingham T."/>
            <person name="Moltke I."/>
            <person name="Raney B.J."/>
            <person name="Rasmussen M.D."/>
            <person name="Robinson J."/>
            <person name="Stark A."/>
            <person name="Vilella A.J."/>
            <person name="Wen J."/>
            <person name="Xie X."/>
            <person name="Zody M.C."/>
            <person name="Baldwin J."/>
            <person name="Bloom T."/>
            <person name="Chin C.W."/>
            <person name="Heiman D."/>
            <person name="Nicol R."/>
            <person name="Nusbaum C."/>
            <person name="Young S."/>
            <person name="Wilkinson J."/>
            <person name="Worley K.C."/>
            <person name="Kovar C.L."/>
            <person name="Muzny D.M."/>
            <person name="Gibbs R.A."/>
            <person name="Cree A."/>
            <person name="Dihn H.H."/>
            <person name="Fowler G."/>
            <person name="Jhangiani S."/>
            <person name="Joshi V."/>
            <person name="Lee S."/>
            <person name="Lewis L.R."/>
            <person name="Nazareth L.V."/>
            <person name="Okwuonu G."/>
            <person name="Santibanez J."/>
            <person name="Warren W.C."/>
            <person name="Mardis E.R."/>
            <person name="Weinstock G.M."/>
            <person name="Wilson R.K."/>
            <person name="Delehaunty K."/>
            <person name="Dooling D."/>
            <person name="Fronik C."/>
            <person name="Fulton L."/>
            <person name="Fulton B."/>
            <person name="Graves T."/>
            <person name="Minx P."/>
            <person name="Sodergren E."/>
            <person name="Birney E."/>
            <person name="Margulies E.H."/>
            <person name="Herrero J."/>
            <person name="Green E.D."/>
            <person name="Haussler D."/>
            <person name="Siepel A."/>
            <person name="Goldman N."/>
            <person name="Pollard K.S."/>
            <person name="Pedersen J.S."/>
            <person name="Lander E.S."/>
            <person name="Kellis M."/>
        </authorList>
    </citation>
    <scope>NUCLEOTIDE SEQUENCE [LARGE SCALE GENOMIC DNA]</scope>
</reference>
<dbReference type="GO" id="GO:0016779">
    <property type="term" value="F:nucleotidyltransferase activity"/>
    <property type="evidence" value="ECO:0007669"/>
    <property type="project" value="UniProtKB-KW"/>
</dbReference>
<evidence type="ECO:0000256" key="3">
    <source>
        <dbReference type="ARBA" id="ARBA00022679"/>
    </source>
</evidence>
<dbReference type="EMBL" id="AAPE02063787">
    <property type="status" value="NOT_ANNOTATED_CDS"/>
    <property type="molecule type" value="Genomic_DNA"/>
</dbReference>
<dbReference type="InterPro" id="IPR050999">
    <property type="entry name" value="ADP-ribosyltransferase_ARG"/>
</dbReference>
<evidence type="ECO:0000256" key="2">
    <source>
        <dbReference type="ARBA" id="ARBA00022676"/>
    </source>
</evidence>
<keyword evidence="2 10" id="KW-0328">Glycosyltransferase</keyword>
<dbReference type="Ensembl" id="ENSMLUT00000028986.1">
    <property type="protein sequence ID" value="ENSMLUP00000017323.1"/>
    <property type="gene ID" value="ENSMLUG00000026113.1"/>
</dbReference>
<dbReference type="GO" id="GO:0003950">
    <property type="term" value="F:NAD+ poly-ADP-ribosyltransferase activity"/>
    <property type="evidence" value="ECO:0007669"/>
    <property type="project" value="TreeGrafter"/>
</dbReference>
<evidence type="ECO:0000256" key="4">
    <source>
        <dbReference type="ARBA" id="ARBA00022695"/>
    </source>
</evidence>
<evidence type="ECO:0000256" key="6">
    <source>
        <dbReference type="ARBA" id="ARBA00022857"/>
    </source>
</evidence>
<dbReference type="GeneTree" id="ENSGT01030000234601"/>
<dbReference type="EC" id="2.4.2.31" evidence="10"/>
<accession>G1Q0U0</accession>
<evidence type="ECO:0000256" key="8">
    <source>
        <dbReference type="ARBA" id="ARBA00023157"/>
    </source>
</evidence>
<feature type="chain" id="PRO_5005131064" description="NAD(P)(+)--arginine ADP-ribosyltransferase" evidence="10">
    <location>
        <begin position="22"/>
        <end position="286"/>
    </location>
</feature>
<dbReference type="InParanoid" id="G1Q0U0"/>
<dbReference type="AlphaFoldDB" id="G1Q0U0"/>
<keyword evidence="8" id="KW-1015">Disulfide bond</keyword>
<dbReference type="InterPro" id="IPR000768">
    <property type="entry name" value="ART"/>
</dbReference>
<dbReference type="PANTHER" id="PTHR10339">
    <property type="entry name" value="ADP-RIBOSYLTRANSFERASE"/>
    <property type="match status" value="1"/>
</dbReference>
<keyword evidence="7 10" id="KW-0520">NAD</keyword>
<dbReference type="PANTHER" id="PTHR10339:SF24">
    <property type="entry name" value="T-CELL ECTO-ADP-RIBOSYLTRANSFERASE 1-RELATED"/>
    <property type="match status" value="1"/>
</dbReference>
<dbReference type="STRING" id="59463.ENSMLUP00000017323"/>
<evidence type="ECO:0000256" key="5">
    <source>
        <dbReference type="ARBA" id="ARBA00022729"/>
    </source>
</evidence>
<dbReference type="eggNOG" id="ENOG502QUE9">
    <property type="taxonomic scope" value="Eukaryota"/>
</dbReference>
<keyword evidence="5 10" id="KW-0732">Signal</keyword>
<feature type="signal peptide" evidence="10">
    <location>
        <begin position="1"/>
        <end position="21"/>
    </location>
</feature>
<evidence type="ECO:0000256" key="7">
    <source>
        <dbReference type="ARBA" id="ARBA00023027"/>
    </source>
</evidence>
<dbReference type="Pfam" id="PF01129">
    <property type="entry name" value="ART"/>
    <property type="match status" value="1"/>
</dbReference>
<comment type="catalytic activity">
    <reaction evidence="9 10">
        <text>L-arginyl-[protein] + NAD(+) = N(omega)-(ADP-D-ribosyl)-L-arginyl-[protein] + nicotinamide + H(+)</text>
        <dbReference type="Rhea" id="RHEA:19149"/>
        <dbReference type="Rhea" id="RHEA-COMP:10532"/>
        <dbReference type="Rhea" id="RHEA-COMP:15087"/>
        <dbReference type="ChEBI" id="CHEBI:15378"/>
        <dbReference type="ChEBI" id="CHEBI:17154"/>
        <dbReference type="ChEBI" id="CHEBI:29965"/>
        <dbReference type="ChEBI" id="CHEBI:57540"/>
        <dbReference type="ChEBI" id="CHEBI:142554"/>
        <dbReference type="EC" id="2.4.2.31"/>
    </reaction>
</comment>
<dbReference type="GO" id="GO:0106274">
    <property type="term" value="F:NAD+-protein-arginine ADP-ribosyltransferase activity"/>
    <property type="evidence" value="ECO:0007669"/>
    <property type="project" value="UniProtKB-EC"/>
</dbReference>
<dbReference type="Proteomes" id="UP000001074">
    <property type="component" value="Unassembled WGS sequence"/>
</dbReference>
<sequence length="286" mass="32725">LLATAVRFLILTQWLTQQVTGRVQRADSCWLDMAENAFDDQYVGCTKEMEAKAPQLLREELKVNRNLRAEWEKATKEWEKRKNKIDSSKRLSDSHGIALVAYTGDIAIEFNKAVRNFRQNTNKFQFKAFHYYLTRALQLLTTPQECYTVYRGYKTKCNYIGKGNVRFGQFASSSLSKAEAIKFTNNGKGTLLTIRTCLGVKIEMFSYYPSQKEVLIPGYEEYQQVNQTKNGVSLMNPKRPKSNYNCFYINSSGQPGKQSSRGMKESSAFILLLPGLLVLRLLPAEL</sequence>
<evidence type="ECO:0000256" key="9">
    <source>
        <dbReference type="ARBA" id="ARBA00047597"/>
    </source>
</evidence>
<evidence type="ECO:0000256" key="10">
    <source>
        <dbReference type="RuleBase" id="RU361228"/>
    </source>
</evidence>
<name>G1Q0U0_MYOLU</name>
<gene>
    <name evidence="11" type="primary">LOC102425244</name>
</gene>
<dbReference type="SUPFAM" id="SSF56399">
    <property type="entry name" value="ADP-ribosylation"/>
    <property type="match status" value="1"/>
</dbReference>
<evidence type="ECO:0000313" key="12">
    <source>
        <dbReference type="Proteomes" id="UP000001074"/>
    </source>
</evidence>
<reference evidence="11" key="3">
    <citation type="submission" date="2025-09" db="UniProtKB">
        <authorList>
            <consortium name="Ensembl"/>
        </authorList>
    </citation>
    <scope>IDENTIFICATION</scope>
</reference>
<keyword evidence="6 10" id="KW-0521">NADP</keyword>
<keyword evidence="12" id="KW-1185">Reference proteome</keyword>
<protein>
    <recommendedName>
        <fullName evidence="10">NAD(P)(+)--arginine ADP-ribosyltransferase</fullName>
        <ecNumber evidence="10">2.4.2.31</ecNumber>
    </recommendedName>
    <alternativeName>
        <fullName evidence="10">Mono(ADP-ribosyl)transferase</fullName>
    </alternativeName>
</protein>
<keyword evidence="4" id="KW-0548">Nucleotidyltransferase</keyword>
<evidence type="ECO:0000313" key="11">
    <source>
        <dbReference type="Ensembl" id="ENSMLUP00000017323.1"/>
    </source>
</evidence>
<organism evidence="11 12">
    <name type="scientific">Myotis lucifugus</name>
    <name type="common">Little brown bat</name>
    <dbReference type="NCBI Taxonomy" id="59463"/>
    <lineage>
        <taxon>Eukaryota</taxon>
        <taxon>Metazoa</taxon>
        <taxon>Chordata</taxon>
        <taxon>Craniata</taxon>
        <taxon>Vertebrata</taxon>
        <taxon>Euteleostomi</taxon>
        <taxon>Mammalia</taxon>
        <taxon>Eutheria</taxon>
        <taxon>Laurasiatheria</taxon>
        <taxon>Chiroptera</taxon>
        <taxon>Yangochiroptera</taxon>
        <taxon>Vespertilionidae</taxon>
        <taxon>Myotis</taxon>
    </lineage>
</organism>
<reference evidence="11" key="2">
    <citation type="submission" date="2025-08" db="UniProtKB">
        <authorList>
            <consortium name="Ensembl"/>
        </authorList>
    </citation>
    <scope>IDENTIFICATION</scope>
</reference>
<dbReference type="HOGENOM" id="CLU_059744_3_0_1"/>
<keyword evidence="3 10" id="KW-0808">Transferase</keyword>
<comment type="similarity">
    <text evidence="1 10">Belongs to the Arg-specific ADP-ribosyltransferase family.</text>
</comment>
<evidence type="ECO:0000256" key="1">
    <source>
        <dbReference type="ARBA" id="ARBA00009558"/>
    </source>
</evidence>
<dbReference type="OMA" id="SKFNCAY"/>
<proteinExistence type="inferred from homology"/>